<sequence length="233" mass="26072">MIHHPHIQLTHEQQDCLVARARAGEKAAKDDIILSLFPRLQAMASKFIFTHFHNKHSVECGDLANQASITVIEIFDVALTKEDPYAYLMKAAKRTMIEYYLHGDADTIRTCHQYQDPIPVLSLDTQLEASETFCAALQTAELRLEVPPTPEEIYADLYKAIETLPEKQRAIIRRCYTLGLGDTPITLNEMSRLLSPKSPRPANAHYYNKTALSALRTLLTPASAAYCVGGAKC</sequence>
<dbReference type="AlphaFoldDB" id="A0A5A5T8T9"/>
<comment type="caution">
    <text evidence="1">The sequence shown here is derived from an EMBL/GenBank/DDBJ whole genome shotgun (WGS) entry which is preliminary data.</text>
</comment>
<keyword evidence="2" id="KW-1185">Reference proteome</keyword>
<accession>A0A5A5T8T9</accession>
<dbReference type="OrthoDB" id="9832120at2"/>
<dbReference type="GO" id="GO:0006352">
    <property type="term" value="P:DNA-templated transcription initiation"/>
    <property type="evidence" value="ECO:0007669"/>
    <property type="project" value="InterPro"/>
</dbReference>
<evidence type="ECO:0000313" key="2">
    <source>
        <dbReference type="Proteomes" id="UP000322530"/>
    </source>
</evidence>
<protein>
    <submittedName>
        <fullName evidence="1">Uncharacterized protein</fullName>
    </submittedName>
</protein>
<dbReference type="EMBL" id="BIXY01000009">
    <property type="protein sequence ID" value="GCF07324.1"/>
    <property type="molecule type" value="Genomic_DNA"/>
</dbReference>
<name>A0A5A5T8T9_9CHLR</name>
<dbReference type="GO" id="GO:0003700">
    <property type="term" value="F:DNA-binding transcription factor activity"/>
    <property type="evidence" value="ECO:0007669"/>
    <property type="project" value="InterPro"/>
</dbReference>
<evidence type="ECO:0000313" key="1">
    <source>
        <dbReference type="EMBL" id="GCF07324.1"/>
    </source>
</evidence>
<gene>
    <name evidence="1" type="ORF">KDI_08880</name>
</gene>
<dbReference type="InterPro" id="IPR013325">
    <property type="entry name" value="RNA_pol_sigma_r2"/>
</dbReference>
<reference evidence="1 2" key="1">
    <citation type="submission" date="2019-01" db="EMBL/GenBank/DDBJ databases">
        <title>Draft genome sequence of Dictyobacter sp. Uno17.</title>
        <authorList>
            <person name="Wang C.M."/>
            <person name="Zheng Y."/>
            <person name="Sakai Y."/>
            <person name="Abe K."/>
            <person name="Yokota A."/>
            <person name="Yabe S."/>
        </authorList>
    </citation>
    <scope>NUCLEOTIDE SEQUENCE [LARGE SCALE GENOMIC DNA]</scope>
    <source>
        <strain evidence="1 2">Uno17</strain>
    </source>
</reference>
<dbReference type="RefSeq" id="WP_149400357.1">
    <property type="nucleotide sequence ID" value="NZ_BIXY01000009.1"/>
</dbReference>
<dbReference type="Proteomes" id="UP000322530">
    <property type="component" value="Unassembled WGS sequence"/>
</dbReference>
<dbReference type="SUPFAM" id="SSF88946">
    <property type="entry name" value="Sigma2 domain of RNA polymerase sigma factors"/>
    <property type="match status" value="1"/>
</dbReference>
<proteinExistence type="predicted"/>
<organism evidence="1 2">
    <name type="scientific">Dictyobacter arantiisoli</name>
    <dbReference type="NCBI Taxonomy" id="2014874"/>
    <lineage>
        <taxon>Bacteria</taxon>
        <taxon>Bacillati</taxon>
        <taxon>Chloroflexota</taxon>
        <taxon>Ktedonobacteria</taxon>
        <taxon>Ktedonobacterales</taxon>
        <taxon>Dictyobacteraceae</taxon>
        <taxon>Dictyobacter</taxon>
    </lineage>
</organism>